<dbReference type="GO" id="GO:0016787">
    <property type="term" value="F:hydrolase activity"/>
    <property type="evidence" value="ECO:0007669"/>
    <property type="project" value="UniProtKB-KW"/>
</dbReference>
<evidence type="ECO:0000256" key="1">
    <source>
        <dbReference type="ARBA" id="ARBA00022649"/>
    </source>
</evidence>
<evidence type="ECO:0000256" key="4">
    <source>
        <dbReference type="ARBA" id="ARBA00024207"/>
    </source>
</evidence>
<evidence type="ECO:0000313" key="5">
    <source>
        <dbReference type="EMBL" id="SED54093.1"/>
    </source>
</evidence>
<dbReference type="InterPro" id="IPR008201">
    <property type="entry name" value="HepT-like"/>
</dbReference>
<evidence type="ECO:0000256" key="2">
    <source>
        <dbReference type="ARBA" id="ARBA00022722"/>
    </source>
</evidence>
<organism evidence="5 6">
    <name type="scientific">Ruania alba</name>
    <dbReference type="NCBI Taxonomy" id="648782"/>
    <lineage>
        <taxon>Bacteria</taxon>
        <taxon>Bacillati</taxon>
        <taxon>Actinomycetota</taxon>
        <taxon>Actinomycetes</taxon>
        <taxon>Micrococcales</taxon>
        <taxon>Ruaniaceae</taxon>
        <taxon>Ruania</taxon>
    </lineage>
</organism>
<keyword evidence="1" id="KW-1277">Toxin-antitoxin system</keyword>
<name>A0A1H5BHJ5_9MICO</name>
<dbReference type="GO" id="GO:0110001">
    <property type="term" value="C:toxin-antitoxin complex"/>
    <property type="evidence" value="ECO:0007669"/>
    <property type="project" value="InterPro"/>
</dbReference>
<dbReference type="InterPro" id="IPR037038">
    <property type="entry name" value="HepT-like_sf"/>
</dbReference>
<dbReference type="NCBIfam" id="NF047751">
    <property type="entry name" value="HepT_toxin"/>
    <property type="match status" value="1"/>
</dbReference>
<dbReference type="EMBL" id="FNTX01000001">
    <property type="protein sequence ID" value="SED54093.1"/>
    <property type="molecule type" value="Genomic_DNA"/>
</dbReference>
<reference evidence="6" key="1">
    <citation type="submission" date="2016-10" db="EMBL/GenBank/DDBJ databases">
        <authorList>
            <person name="Varghese N."/>
            <person name="Submissions S."/>
        </authorList>
    </citation>
    <scope>NUCLEOTIDE SEQUENCE [LARGE SCALE GENOMIC DNA]</scope>
    <source>
        <strain evidence="6">DSM 21368</strain>
    </source>
</reference>
<dbReference type="InterPro" id="IPR052379">
    <property type="entry name" value="Type_VII_TA_RNase"/>
</dbReference>
<keyword evidence="3" id="KW-0378">Hydrolase</keyword>
<dbReference type="RefSeq" id="WP_089771215.1">
    <property type="nucleotide sequence ID" value="NZ_FNTX01000001.1"/>
</dbReference>
<dbReference type="PANTHER" id="PTHR33397:SF5">
    <property type="entry name" value="RNASE YUTE-RELATED"/>
    <property type="match status" value="1"/>
</dbReference>
<evidence type="ECO:0000256" key="3">
    <source>
        <dbReference type="ARBA" id="ARBA00022801"/>
    </source>
</evidence>
<dbReference type="AlphaFoldDB" id="A0A1H5BHJ5"/>
<gene>
    <name evidence="5" type="ORF">SAMN04488554_0110</name>
</gene>
<dbReference type="STRING" id="648782.SAMN04488554_0110"/>
<keyword evidence="6" id="KW-1185">Reference proteome</keyword>
<dbReference type="Pfam" id="PF01934">
    <property type="entry name" value="HepT-like"/>
    <property type="match status" value="1"/>
</dbReference>
<dbReference type="Gene3D" id="1.20.120.580">
    <property type="entry name" value="bsu32300-like"/>
    <property type="match status" value="1"/>
</dbReference>
<dbReference type="Proteomes" id="UP000199220">
    <property type="component" value="Unassembled WGS sequence"/>
</dbReference>
<sequence length="133" mass="14447">MVDPTRLRSILDRVAADIERLEALGTAESETDLDAAKYRLVTAIEGLASAGRHVIGSRGLRGPETYADTFVVLAEVGCLDGETSDVAQRMARFRDLLVHGYAEIDDDQVRQILRSHLGDLKRLVGALAATATR</sequence>
<evidence type="ECO:0000313" key="6">
    <source>
        <dbReference type="Proteomes" id="UP000199220"/>
    </source>
</evidence>
<dbReference type="OrthoDB" id="159782at2"/>
<dbReference type="GO" id="GO:0004540">
    <property type="term" value="F:RNA nuclease activity"/>
    <property type="evidence" value="ECO:0007669"/>
    <property type="project" value="InterPro"/>
</dbReference>
<keyword evidence="2" id="KW-0540">Nuclease</keyword>
<proteinExistence type="inferred from homology"/>
<comment type="similarity">
    <text evidence="4">Belongs to the HepT RNase toxin family.</text>
</comment>
<accession>A0A1H5BHJ5</accession>
<protein>
    <submittedName>
        <fullName evidence="5">Uncharacterized conserved protein YutE, UPF0331/DUF86 family</fullName>
    </submittedName>
</protein>
<dbReference type="PANTHER" id="PTHR33397">
    <property type="entry name" value="UPF0331 PROTEIN YUTE"/>
    <property type="match status" value="1"/>
</dbReference>